<dbReference type="SUPFAM" id="SSF82895">
    <property type="entry name" value="TSP-1 type 1 repeat"/>
    <property type="match status" value="1"/>
</dbReference>
<accession>A0A401TKF8</accession>
<dbReference type="STRING" id="137246.A0A401TKF8"/>
<comment type="caution">
    <text evidence="1">The sequence shown here is derived from an EMBL/GenBank/DDBJ whole genome shotgun (WGS) entry which is preliminary data.</text>
</comment>
<feature type="non-terminal residue" evidence="1">
    <location>
        <position position="1"/>
    </location>
</feature>
<dbReference type="Proteomes" id="UP000287033">
    <property type="component" value="Unassembled WGS sequence"/>
</dbReference>
<gene>
    <name evidence="1" type="ORF">chiPu_0027240</name>
</gene>
<dbReference type="EMBL" id="BEZZ01098474">
    <property type="protein sequence ID" value="GCC43118.1"/>
    <property type="molecule type" value="Genomic_DNA"/>
</dbReference>
<keyword evidence="2" id="KW-1185">Reference proteome</keyword>
<evidence type="ECO:0000313" key="2">
    <source>
        <dbReference type="Proteomes" id="UP000287033"/>
    </source>
</evidence>
<name>A0A401TKF8_CHIPU</name>
<dbReference type="InterPro" id="IPR036383">
    <property type="entry name" value="TSP1_rpt_sf"/>
</dbReference>
<dbReference type="Gene3D" id="2.20.100.10">
    <property type="entry name" value="Thrombospondin type-1 (TSP1) repeat"/>
    <property type="match status" value="1"/>
</dbReference>
<sequence>GKGVWSDWSDWGLCHPPCGEGSSRSRSRVCEPVYPKYPGLRGILKQVNVSFSGYPIIECDELEGEHETLQEYRPCQHVPPCD</sequence>
<dbReference type="PROSITE" id="PS50092">
    <property type="entry name" value="TSP1"/>
    <property type="match status" value="1"/>
</dbReference>
<dbReference type="SMART" id="SM00209">
    <property type="entry name" value="TSP1"/>
    <property type="match status" value="1"/>
</dbReference>
<protein>
    <submittedName>
        <fullName evidence="1">Uncharacterized protein</fullName>
    </submittedName>
</protein>
<dbReference type="InterPro" id="IPR054019">
    <property type="entry name" value="CFP_TSR_C"/>
</dbReference>
<evidence type="ECO:0000313" key="1">
    <source>
        <dbReference type="EMBL" id="GCC43118.1"/>
    </source>
</evidence>
<proteinExistence type="predicted"/>
<dbReference type="AlphaFoldDB" id="A0A401TKF8"/>
<dbReference type="OrthoDB" id="9394276at2759"/>
<reference evidence="1 2" key="1">
    <citation type="journal article" date="2018" name="Nat. Ecol. Evol.">
        <title>Shark genomes provide insights into elasmobranch evolution and the origin of vertebrates.</title>
        <authorList>
            <person name="Hara Y"/>
            <person name="Yamaguchi K"/>
            <person name="Onimaru K"/>
            <person name="Kadota M"/>
            <person name="Koyanagi M"/>
            <person name="Keeley SD"/>
            <person name="Tatsumi K"/>
            <person name="Tanaka K"/>
            <person name="Motone F"/>
            <person name="Kageyama Y"/>
            <person name="Nozu R"/>
            <person name="Adachi N"/>
            <person name="Nishimura O"/>
            <person name="Nakagawa R"/>
            <person name="Tanegashima C"/>
            <person name="Kiyatake I"/>
            <person name="Matsumoto R"/>
            <person name="Murakumo K"/>
            <person name="Nishida K"/>
            <person name="Terakita A"/>
            <person name="Kuratani S"/>
            <person name="Sato K"/>
            <person name="Hyodo S Kuraku.S."/>
        </authorList>
    </citation>
    <scope>NUCLEOTIDE SEQUENCE [LARGE SCALE GENOMIC DNA]</scope>
</reference>
<dbReference type="Pfam" id="PF22195">
    <property type="entry name" value="TSP1_CFP_C"/>
    <property type="match status" value="1"/>
</dbReference>
<dbReference type="InterPro" id="IPR000884">
    <property type="entry name" value="TSP1_rpt"/>
</dbReference>
<organism evidence="1 2">
    <name type="scientific">Chiloscyllium punctatum</name>
    <name type="common">Brownbanded bambooshark</name>
    <name type="synonym">Hemiscyllium punctatum</name>
    <dbReference type="NCBI Taxonomy" id="137246"/>
    <lineage>
        <taxon>Eukaryota</taxon>
        <taxon>Metazoa</taxon>
        <taxon>Chordata</taxon>
        <taxon>Craniata</taxon>
        <taxon>Vertebrata</taxon>
        <taxon>Chondrichthyes</taxon>
        <taxon>Elasmobranchii</taxon>
        <taxon>Galeomorphii</taxon>
        <taxon>Galeoidea</taxon>
        <taxon>Orectolobiformes</taxon>
        <taxon>Hemiscylliidae</taxon>
        <taxon>Chiloscyllium</taxon>
    </lineage>
</organism>